<dbReference type="PROSITE" id="PS50850">
    <property type="entry name" value="MFS"/>
    <property type="match status" value="1"/>
</dbReference>
<feature type="transmembrane region" description="Helical" evidence="4">
    <location>
        <begin position="463"/>
        <end position="483"/>
    </location>
</feature>
<dbReference type="InterPro" id="IPR050327">
    <property type="entry name" value="Proton-linked_MCT"/>
</dbReference>
<feature type="transmembrane region" description="Helical" evidence="4">
    <location>
        <begin position="253"/>
        <end position="273"/>
    </location>
</feature>
<dbReference type="AlphaFoldDB" id="A0A2C5Z4M9"/>
<dbReference type="Gene3D" id="1.20.1250.20">
    <property type="entry name" value="MFS general substrate transporter like domains"/>
    <property type="match status" value="2"/>
</dbReference>
<evidence type="ECO:0000256" key="2">
    <source>
        <dbReference type="ARBA" id="ARBA00006727"/>
    </source>
</evidence>
<evidence type="ECO:0000313" key="7">
    <source>
        <dbReference type="Proteomes" id="UP000224854"/>
    </source>
</evidence>
<keyword evidence="4" id="KW-0812">Transmembrane</keyword>
<evidence type="ECO:0000259" key="5">
    <source>
        <dbReference type="PROSITE" id="PS50850"/>
    </source>
</evidence>
<feature type="transmembrane region" description="Helical" evidence="4">
    <location>
        <begin position="370"/>
        <end position="388"/>
    </location>
</feature>
<dbReference type="GO" id="GO:0022857">
    <property type="term" value="F:transmembrane transporter activity"/>
    <property type="evidence" value="ECO:0007669"/>
    <property type="project" value="InterPro"/>
</dbReference>
<comment type="similarity">
    <text evidence="2">Belongs to the major facilitator superfamily. Monocarboxylate porter (TC 2.A.1.13) family.</text>
</comment>
<keyword evidence="7" id="KW-1185">Reference proteome</keyword>
<dbReference type="EMBL" id="NJEU01000451">
    <property type="protein sequence ID" value="PHH74141.1"/>
    <property type="molecule type" value="Genomic_DNA"/>
</dbReference>
<gene>
    <name evidence="6" type="ORF">CDD82_5087</name>
</gene>
<dbReference type="SUPFAM" id="SSF103473">
    <property type="entry name" value="MFS general substrate transporter"/>
    <property type="match status" value="1"/>
</dbReference>
<accession>A0A2C5Z4M9</accession>
<dbReference type="PANTHER" id="PTHR11360:SF177">
    <property type="entry name" value="RIBOFLAVIN TRANSPORTER MCH5"/>
    <property type="match status" value="1"/>
</dbReference>
<keyword evidence="4" id="KW-1133">Transmembrane helix</keyword>
<feature type="transmembrane region" description="Helical" evidence="4">
    <location>
        <begin position="189"/>
        <end position="209"/>
    </location>
</feature>
<dbReference type="GO" id="GO:0016020">
    <property type="term" value="C:membrane"/>
    <property type="evidence" value="ECO:0007669"/>
    <property type="project" value="UniProtKB-SubCell"/>
</dbReference>
<organism evidence="6 7">
    <name type="scientific">Ophiocordyceps australis</name>
    <dbReference type="NCBI Taxonomy" id="1399860"/>
    <lineage>
        <taxon>Eukaryota</taxon>
        <taxon>Fungi</taxon>
        <taxon>Dikarya</taxon>
        <taxon>Ascomycota</taxon>
        <taxon>Pezizomycotina</taxon>
        <taxon>Sordariomycetes</taxon>
        <taxon>Hypocreomycetidae</taxon>
        <taxon>Hypocreales</taxon>
        <taxon>Ophiocordycipitaceae</taxon>
        <taxon>Ophiocordyceps</taxon>
    </lineage>
</organism>
<feature type="compositionally biased region" description="Polar residues" evidence="3">
    <location>
        <begin position="43"/>
        <end position="52"/>
    </location>
</feature>
<reference evidence="6 7" key="1">
    <citation type="submission" date="2017-06" db="EMBL/GenBank/DDBJ databases">
        <title>Ant-infecting Ophiocordyceps genomes reveal a high diversity of potential behavioral manipulation genes and a possible major role for enterotoxins.</title>
        <authorList>
            <person name="De Bekker C."/>
            <person name="Evans H.C."/>
            <person name="Brachmann A."/>
            <person name="Hughes D.P."/>
        </authorList>
    </citation>
    <scope>NUCLEOTIDE SEQUENCE [LARGE SCALE GENOMIC DNA]</scope>
    <source>
        <strain evidence="6 7">1348a</strain>
    </source>
</reference>
<evidence type="ECO:0000256" key="4">
    <source>
        <dbReference type="SAM" id="Phobius"/>
    </source>
</evidence>
<dbReference type="Proteomes" id="UP000224854">
    <property type="component" value="Unassembled WGS sequence"/>
</dbReference>
<feature type="transmembrane region" description="Helical" evidence="4">
    <location>
        <begin position="134"/>
        <end position="153"/>
    </location>
</feature>
<protein>
    <recommendedName>
        <fullName evidence="5">Major facilitator superfamily (MFS) profile domain-containing protein</fullName>
    </recommendedName>
</protein>
<comment type="subcellular location">
    <subcellularLocation>
        <location evidence="1">Membrane</location>
        <topology evidence="1">Multi-pass membrane protein</topology>
    </subcellularLocation>
</comment>
<feature type="transmembrane region" description="Helical" evidence="4">
    <location>
        <begin position="303"/>
        <end position="325"/>
    </location>
</feature>
<sequence length="491" mass="52273">MKGSSNEASMPAPDRSDTVSDSAAAAAHDSHMAAPPALDTAGSHGSASQQTSPITIATAQETWEGHRLSSSNGSNEPKDGSVSNRIGVPDGGLRAWIVVAGGFIDFMVAFGLINSFGTFQARYDKKWTHLSTSAITWIGSVQLFILFLGGLFVGPAFDRFGSGPLMKSGTAFCFLSFLCAGWSKDYWHFLMSQGVLFGIGNALLFYPATSAISEWFNEKRGLALGIAISGSSIGGIFWPMLIEYLYKAVAEDMVHRIICVVATPLLLMSCWMVRERKGAAGHDTAGNVAPDSKKSLMAAVTDVRFMALSVCLTVLYCGMLVPFYFIPMYAADNGIDATMATNLLAITYTGSFISRIGAGWLADRFGRFNVLFLLSVVMSAITVCWIWMTSLSANVAFAVLFGLFSGGLMPLGSACVAQTTKDMGQIGLRIGIMMAISSVGALAGGPVGGFIKDGTNSWVGVHLFAASTAMTGACMLISVRFWYKRPLLAKF</sequence>
<dbReference type="OrthoDB" id="6499973at2759"/>
<dbReference type="InterPro" id="IPR036259">
    <property type="entry name" value="MFS_trans_sf"/>
</dbReference>
<feature type="region of interest" description="Disordered" evidence="3">
    <location>
        <begin position="1"/>
        <end position="52"/>
    </location>
</feature>
<evidence type="ECO:0000256" key="3">
    <source>
        <dbReference type="SAM" id="MobiDB-lite"/>
    </source>
</evidence>
<dbReference type="PANTHER" id="PTHR11360">
    <property type="entry name" value="MONOCARBOXYLATE TRANSPORTER"/>
    <property type="match status" value="1"/>
</dbReference>
<dbReference type="InterPro" id="IPR011701">
    <property type="entry name" value="MFS"/>
</dbReference>
<feature type="transmembrane region" description="Helical" evidence="4">
    <location>
        <begin position="337"/>
        <end position="358"/>
    </location>
</feature>
<keyword evidence="4" id="KW-0472">Membrane</keyword>
<dbReference type="Pfam" id="PF07690">
    <property type="entry name" value="MFS_1"/>
    <property type="match status" value="1"/>
</dbReference>
<dbReference type="InterPro" id="IPR020846">
    <property type="entry name" value="MFS_dom"/>
</dbReference>
<feature type="region of interest" description="Disordered" evidence="3">
    <location>
        <begin position="65"/>
        <end position="84"/>
    </location>
</feature>
<feature type="transmembrane region" description="Helical" evidence="4">
    <location>
        <begin position="428"/>
        <end position="451"/>
    </location>
</feature>
<feature type="transmembrane region" description="Helical" evidence="4">
    <location>
        <begin position="394"/>
        <end position="416"/>
    </location>
</feature>
<comment type="caution">
    <text evidence="6">The sequence shown here is derived from an EMBL/GenBank/DDBJ whole genome shotgun (WGS) entry which is preliminary data.</text>
</comment>
<feature type="transmembrane region" description="Helical" evidence="4">
    <location>
        <begin position="221"/>
        <end position="241"/>
    </location>
</feature>
<evidence type="ECO:0000256" key="1">
    <source>
        <dbReference type="ARBA" id="ARBA00004141"/>
    </source>
</evidence>
<name>A0A2C5Z4M9_9HYPO</name>
<feature type="domain" description="Major facilitator superfamily (MFS) profile" evidence="5">
    <location>
        <begin position="94"/>
        <end position="486"/>
    </location>
</feature>
<feature type="compositionally biased region" description="Low complexity" evidence="3">
    <location>
        <begin position="21"/>
        <end position="37"/>
    </location>
</feature>
<evidence type="ECO:0000313" key="6">
    <source>
        <dbReference type="EMBL" id="PHH74141.1"/>
    </source>
</evidence>
<feature type="transmembrane region" description="Helical" evidence="4">
    <location>
        <begin position="93"/>
        <end position="114"/>
    </location>
</feature>
<proteinExistence type="inferred from homology"/>